<gene>
    <name evidence="1" type="ORF">LO744_04930</name>
</gene>
<name>A0A9Q3V0Q0_9FLAO</name>
<accession>A0A9Q3V0Q0</accession>
<proteinExistence type="predicted"/>
<protein>
    <submittedName>
        <fullName evidence="1">Uncharacterized protein</fullName>
    </submittedName>
</protein>
<dbReference type="RefSeq" id="WP_230667470.1">
    <property type="nucleotide sequence ID" value="NZ_JAJNAY010000001.1"/>
</dbReference>
<organism evidence="1 2">
    <name type="scientific">Chryseobacterium turcicum</name>
    <dbReference type="NCBI Taxonomy" id="2898076"/>
    <lineage>
        <taxon>Bacteria</taxon>
        <taxon>Pseudomonadati</taxon>
        <taxon>Bacteroidota</taxon>
        <taxon>Flavobacteriia</taxon>
        <taxon>Flavobacteriales</taxon>
        <taxon>Weeksellaceae</taxon>
        <taxon>Chryseobacterium group</taxon>
        <taxon>Chryseobacterium</taxon>
    </lineage>
</organism>
<dbReference type="Proteomes" id="UP001108025">
    <property type="component" value="Unassembled WGS sequence"/>
</dbReference>
<evidence type="ECO:0000313" key="2">
    <source>
        <dbReference type="Proteomes" id="UP001108025"/>
    </source>
</evidence>
<reference evidence="1" key="1">
    <citation type="submission" date="2021-11" db="EMBL/GenBank/DDBJ databases">
        <title>Description of novel Chryseobacterium species.</title>
        <authorList>
            <person name="Saticioglu I.B."/>
            <person name="Ay H."/>
            <person name="Altun S."/>
            <person name="Duman M."/>
        </authorList>
    </citation>
    <scope>NUCLEOTIDE SEQUENCE</scope>
    <source>
        <strain evidence="1">C-17</strain>
    </source>
</reference>
<evidence type="ECO:0000313" key="1">
    <source>
        <dbReference type="EMBL" id="MCD1116197.1"/>
    </source>
</evidence>
<sequence>MNNLNREEYSMAVEGWIMAKQDIQRVAELFPPNYVFNLSPEQVQWLKKNNSNKEFCVEIGVVKDQLSIILCPLNEKGTKVEVGEAPYSSFEALDRDLKLTEIQTYTIVKNALLSKDMRKIDNDADMFFPITSQPVMEQDKAVDSIESWQSNGQDWFYAQYKQDKGRGIFNKFYVPSDKICHADEGLSFVCSFGLKYSEIYQKQLPALIFISFHNYLGNGSAQTISNTYDYAKPCPPICKIPDLGTDD</sequence>
<comment type="caution">
    <text evidence="1">The sequence shown here is derived from an EMBL/GenBank/DDBJ whole genome shotgun (WGS) entry which is preliminary data.</text>
</comment>
<dbReference type="EMBL" id="JAJNAY010000001">
    <property type="protein sequence ID" value="MCD1116197.1"/>
    <property type="molecule type" value="Genomic_DNA"/>
</dbReference>
<keyword evidence="2" id="KW-1185">Reference proteome</keyword>
<dbReference type="AlphaFoldDB" id="A0A9Q3V0Q0"/>